<reference evidence="3" key="1">
    <citation type="submission" date="2021-11" db="EMBL/GenBank/DDBJ databases">
        <title>Cultivation dependent microbiological survey of springs from the worlds oldest radium mine currently devoted to the extraction of radon-saturated water.</title>
        <authorList>
            <person name="Kapinusova G."/>
            <person name="Smrhova T."/>
            <person name="Strejcek M."/>
            <person name="Suman J."/>
            <person name="Jani K."/>
            <person name="Pajer P."/>
            <person name="Uhlik O."/>
        </authorList>
    </citation>
    <scope>NUCLEOTIDE SEQUENCE [LARGE SCALE GENOMIC DNA]</scope>
    <source>
        <strain evidence="3">J379</strain>
    </source>
</reference>
<organism evidence="2 3">
    <name type="scientific">Svornostia abyssi</name>
    <dbReference type="NCBI Taxonomy" id="2898438"/>
    <lineage>
        <taxon>Bacteria</taxon>
        <taxon>Bacillati</taxon>
        <taxon>Actinomycetota</taxon>
        <taxon>Thermoleophilia</taxon>
        <taxon>Solirubrobacterales</taxon>
        <taxon>Baekduiaceae</taxon>
        <taxon>Svornostia</taxon>
    </lineage>
</organism>
<dbReference type="Gene3D" id="2.60.40.10">
    <property type="entry name" value="Immunoglobulins"/>
    <property type="match status" value="1"/>
</dbReference>
<name>A0ABY5PG76_9ACTN</name>
<dbReference type="CDD" id="cd00146">
    <property type="entry name" value="PKD"/>
    <property type="match status" value="1"/>
</dbReference>
<dbReference type="RefSeq" id="WP_353864069.1">
    <property type="nucleotide sequence ID" value="NZ_CP088295.1"/>
</dbReference>
<dbReference type="SUPFAM" id="SSF49299">
    <property type="entry name" value="PKD domain"/>
    <property type="match status" value="1"/>
</dbReference>
<keyword evidence="3" id="KW-1185">Reference proteome</keyword>
<dbReference type="PROSITE" id="PS50093">
    <property type="entry name" value="PKD"/>
    <property type="match status" value="1"/>
</dbReference>
<dbReference type="EMBL" id="CP088295">
    <property type="protein sequence ID" value="UUY03567.1"/>
    <property type="molecule type" value="Genomic_DNA"/>
</dbReference>
<dbReference type="InterPro" id="IPR013783">
    <property type="entry name" value="Ig-like_fold"/>
</dbReference>
<protein>
    <submittedName>
        <fullName evidence="2">PKD domain-containing protein</fullName>
    </submittedName>
</protein>
<dbReference type="Pfam" id="PF18911">
    <property type="entry name" value="PKD_4"/>
    <property type="match status" value="1"/>
</dbReference>
<evidence type="ECO:0000313" key="3">
    <source>
        <dbReference type="Proteomes" id="UP001058860"/>
    </source>
</evidence>
<evidence type="ECO:0000313" key="2">
    <source>
        <dbReference type="EMBL" id="UUY03567.1"/>
    </source>
</evidence>
<dbReference type="Proteomes" id="UP001058860">
    <property type="component" value="Chromosome"/>
</dbReference>
<dbReference type="InterPro" id="IPR022409">
    <property type="entry name" value="PKD/Chitinase_dom"/>
</dbReference>
<evidence type="ECO:0000259" key="1">
    <source>
        <dbReference type="PROSITE" id="PS50093"/>
    </source>
</evidence>
<gene>
    <name evidence="2" type="ORF">LRS13_23330</name>
</gene>
<dbReference type="InterPro" id="IPR035986">
    <property type="entry name" value="PKD_dom_sf"/>
</dbReference>
<feature type="domain" description="PKD" evidence="1">
    <location>
        <begin position="360"/>
        <end position="449"/>
    </location>
</feature>
<dbReference type="SMART" id="SM00089">
    <property type="entry name" value="PKD"/>
    <property type="match status" value="1"/>
</dbReference>
<dbReference type="InterPro" id="IPR000601">
    <property type="entry name" value="PKD_dom"/>
</dbReference>
<accession>A0ABY5PG76</accession>
<sequence length="570" mass="59714">MPRPPLLVVVALLLVGVLPPLAATAGSGKVRPILPGATHGDRIPDGADRSLRRQLAKSRRTRRAKARAAGAATGLKDGPWCGVEQSADDTAYQAHTGPRVKVIYAYPSDRPNRFATMRDLIQDDARDMTDLVLGAAGQTKTLRFDVGTKCGAGYVDILSVRLPRTSSAYRQLAAGSRMNQLRTDLSPSVATMIGKRNYLVYADATSAGDGVAGIATVYVDDRPGSNNAANNGGLWAMAFGDGNDPNFLGSRLTTVLHEVTHNLGAVQDSAPHSTGAGHCSDESDVMCYDDGGPTANMTHPCAQQAYDCGADDYFHPAPATGSYLDTHWNVYRSTFLCPAGSCAGADVGGGNPPPTASIVLRNAIGQGIVAATTGVPVTLDGSGSSDEEAVAEYQWDVGADGSVEGRDARLTTVFPSAGTVPVRLTVRDVYGAAGTTTFAVPVSAPALAAPAPPPPPRTISRREAAARALRSSLGSLRDTLRAAQSSAKLGVRFTAPQRGRLEARITLAGRTLGTARRTVRAGRREQLTVKLSRTARRRLGQGGKVTVRLVFRGTDGATVAASRSVQLPRR</sequence>
<proteinExistence type="predicted"/>